<dbReference type="Proteomes" id="UP001154420">
    <property type="component" value="Unassembled WGS sequence"/>
</dbReference>
<comment type="caution">
    <text evidence="11">The sequence shown here is derived from an EMBL/GenBank/DDBJ whole genome shotgun (WGS) entry which is preliminary data.</text>
</comment>
<evidence type="ECO:0000313" key="11">
    <source>
        <dbReference type="EMBL" id="NBJ92057.1"/>
    </source>
</evidence>
<comment type="subcellular location">
    <subcellularLocation>
        <location evidence="1">Cell inner membrane</location>
        <topology evidence="1">Multi-pass membrane protein</topology>
    </subcellularLocation>
    <subcellularLocation>
        <location evidence="9">Cell membrane</location>
        <topology evidence="9">Multi-pass membrane protein</topology>
    </subcellularLocation>
</comment>
<dbReference type="Pfam" id="PF01061">
    <property type="entry name" value="ABC2_membrane"/>
    <property type="match status" value="1"/>
</dbReference>
<evidence type="ECO:0000313" key="12">
    <source>
        <dbReference type="Proteomes" id="UP001154420"/>
    </source>
</evidence>
<keyword evidence="7 9" id="KW-1133">Transmembrane helix</keyword>
<keyword evidence="5" id="KW-0997">Cell inner membrane</keyword>
<feature type="transmembrane region" description="Helical" evidence="9">
    <location>
        <begin position="235"/>
        <end position="253"/>
    </location>
</feature>
<comment type="similarity">
    <text evidence="2 9">Belongs to the ABC-2 integral membrane protein family.</text>
</comment>
<keyword evidence="12" id="KW-1185">Reference proteome</keyword>
<accession>A0A9X5BE97</accession>
<dbReference type="GO" id="GO:0140359">
    <property type="term" value="F:ABC-type transporter activity"/>
    <property type="evidence" value="ECO:0007669"/>
    <property type="project" value="InterPro"/>
</dbReference>
<evidence type="ECO:0000256" key="2">
    <source>
        <dbReference type="ARBA" id="ARBA00007783"/>
    </source>
</evidence>
<feature type="transmembrane region" description="Helical" evidence="9">
    <location>
        <begin position="173"/>
        <end position="191"/>
    </location>
</feature>
<sequence length="261" mass="30431">MLEKMKIVVSYKDMIRRLVIRDLRGRYKGSVFGFLWNLINPLAQIIVYTIVFSFFFKSGIEKYYLYLGIGMIAWNMFQESLTQGTGSIVANSGMVSKIYFPREILPISAATSRFINMLLAEMIMILIILLSGHGIRISLFPYLLVVFLLEYFLVIGITIILSGLNVYLRDMEYIVSIVMFAWIWITPVMYESRDMQMHFLLRFILNLNPMTAIINALHDILYYQSVPDAEALGRVLIFTIFMMIISETIFIRLEERFVEEL</sequence>
<evidence type="ECO:0000256" key="5">
    <source>
        <dbReference type="ARBA" id="ARBA00022519"/>
    </source>
</evidence>
<feature type="transmembrane region" description="Helical" evidence="9">
    <location>
        <begin position="104"/>
        <end position="130"/>
    </location>
</feature>
<evidence type="ECO:0000256" key="8">
    <source>
        <dbReference type="ARBA" id="ARBA00023136"/>
    </source>
</evidence>
<dbReference type="PANTHER" id="PTHR30413">
    <property type="entry name" value="INNER MEMBRANE TRANSPORT PERMEASE"/>
    <property type="match status" value="1"/>
</dbReference>
<feature type="transmembrane region" description="Helical" evidence="9">
    <location>
        <begin position="34"/>
        <end position="56"/>
    </location>
</feature>
<evidence type="ECO:0000256" key="3">
    <source>
        <dbReference type="ARBA" id="ARBA00022448"/>
    </source>
</evidence>
<evidence type="ECO:0000256" key="9">
    <source>
        <dbReference type="RuleBase" id="RU361157"/>
    </source>
</evidence>
<proteinExistence type="inferred from homology"/>
<evidence type="ECO:0000256" key="1">
    <source>
        <dbReference type="ARBA" id="ARBA00004429"/>
    </source>
</evidence>
<gene>
    <name evidence="11" type="ORF">D5281_05500</name>
</gene>
<dbReference type="PANTHER" id="PTHR30413:SF8">
    <property type="entry name" value="TRANSPORT PERMEASE PROTEIN"/>
    <property type="match status" value="1"/>
</dbReference>
<dbReference type="AlphaFoldDB" id="A0A9X5BE97"/>
<dbReference type="GO" id="GO:0015920">
    <property type="term" value="P:lipopolysaccharide transport"/>
    <property type="evidence" value="ECO:0007669"/>
    <property type="project" value="TreeGrafter"/>
</dbReference>
<protein>
    <recommendedName>
        <fullName evidence="9">Transport permease protein</fullName>
    </recommendedName>
</protein>
<feature type="transmembrane region" description="Helical" evidence="9">
    <location>
        <begin position="142"/>
        <end position="167"/>
    </location>
</feature>
<dbReference type="InterPro" id="IPR047817">
    <property type="entry name" value="ABC2_TM_bact-type"/>
</dbReference>
<evidence type="ECO:0000256" key="7">
    <source>
        <dbReference type="ARBA" id="ARBA00022989"/>
    </source>
</evidence>
<feature type="transmembrane region" description="Helical" evidence="9">
    <location>
        <begin position="203"/>
        <end position="223"/>
    </location>
</feature>
<dbReference type="EMBL" id="QZDT01000005">
    <property type="protein sequence ID" value="NBJ92057.1"/>
    <property type="molecule type" value="Genomic_DNA"/>
</dbReference>
<keyword evidence="6 9" id="KW-0812">Transmembrane</keyword>
<dbReference type="RefSeq" id="WP_160559123.1">
    <property type="nucleotide sequence ID" value="NZ_QZDT01000005.1"/>
</dbReference>
<organism evidence="11 12">
    <name type="scientific">Parablautia muri</name>
    <dbReference type="NCBI Taxonomy" id="2320879"/>
    <lineage>
        <taxon>Bacteria</taxon>
        <taxon>Bacillati</taxon>
        <taxon>Bacillota</taxon>
        <taxon>Clostridia</taxon>
        <taxon>Lachnospirales</taxon>
        <taxon>Lachnospiraceae</taxon>
        <taxon>Parablautia</taxon>
    </lineage>
</organism>
<dbReference type="OrthoDB" id="9786910at2"/>
<dbReference type="InterPro" id="IPR013525">
    <property type="entry name" value="ABC2_TM"/>
</dbReference>
<reference evidence="11" key="1">
    <citation type="submission" date="2018-09" db="EMBL/GenBank/DDBJ databases">
        <title>Murine metabolic-syndrome-specific gut microbial biobank.</title>
        <authorList>
            <person name="Liu C."/>
        </authorList>
    </citation>
    <scope>NUCLEOTIDE SEQUENCE</scope>
    <source>
        <strain evidence="11">D42-62</strain>
    </source>
</reference>
<keyword evidence="8 9" id="KW-0472">Membrane</keyword>
<evidence type="ECO:0000259" key="10">
    <source>
        <dbReference type="PROSITE" id="PS51012"/>
    </source>
</evidence>
<name>A0A9X5BE97_9FIRM</name>
<keyword evidence="3 9" id="KW-0813">Transport</keyword>
<feature type="domain" description="ABC transmembrane type-2" evidence="10">
    <location>
        <begin position="32"/>
        <end position="253"/>
    </location>
</feature>
<evidence type="ECO:0000256" key="6">
    <source>
        <dbReference type="ARBA" id="ARBA00022692"/>
    </source>
</evidence>
<dbReference type="GO" id="GO:0005886">
    <property type="term" value="C:plasma membrane"/>
    <property type="evidence" value="ECO:0007669"/>
    <property type="project" value="UniProtKB-SubCell"/>
</dbReference>
<keyword evidence="4 9" id="KW-1003">Cell membrane</keyword>
<dbReference type="PROSITE" id="PS51012">
    <property type="entry name" value="ABC_TM2"/>
    <property type="match status" value="1"/>
</dbReference>
<evidence type="ECO:0000256" key="4">
    <source>
        <dbReference type="ARBA" id="ARBA00022475"/>
    </source>
</evidence>